<dbReference type="GO" id="GO:0005886">
    <property type="term" value="C:plasma membrane"/>
    <property type="evidence" value="ECO:0007669"/>
    <property type="project" value="TreeGrafter"/>
</dbReference>
<keyword evidence="8 19" id="KW-0675">Receptor</keyword>
<evidence type="ECO:0000256" key="9">
    <source>
        <dbReference type="ARBA" id="ARBA00023180"/>
    </source>
</evidence>
<keyword evidence="10 12" id="KW-0456">Lyase</keyword>
<evidence type="ECO:0000256" key="11">
    <source>
        <dbReference type="ARBA" id="ARBA00023293"/>
    </source>
</evidence>
<dbReference type="InParanoid" id="A0A1S3ILY7"/>
<dbReference type="EC" id="4.6.1.2" evidence="2 13"/>
<dbReference type="GO" id="GO:0005524">
    <property type="term" value="F:ATP binding"/>
    <property type="evidence" value="ECO:0007669"/>
    <property type="project" value="InterPro"/>
</dbReference>
<evidence type="ECO:0000259" key="16">
    <source>
        <dbReference type="PROSITE" id="PS50011"/>
    </source>
</evidence>
<sequence>MDTIPKRYCLLYQVTLVLFVLEMIVPARCWHNLDNGEFHCWPEHASDDRPETYNECPGITLRWIDPPPDSVRAQKHFNVTYELLVDTIFYEWAEDRQIFDAITNGTKDKRKGQTAKQWCVHTKCPSPSQASKENCCVNHVNVHSCPLHLTPRICGPWVSPNGTIFTHSEVMVGNVTQGNWTSLIRGLFEVGQTELLAHFKLGNMHIALHKSVKVLPSTVCGDEVCEAGEENCQVCPHDCGPCPLPRWQIGLMVTAGVVVLITVATIFGYFHWKQQKLLWDESWIISYGDVLADTTYNGLLGSEWSLAASSASSVSQFNADVGEKNNFAATARVKQIFTQTGIFKNRLVSIKRIEKRYFSLTKVIRLEVSQVRQLDHVNLVKFIGGCVEIPTVAIITEYCPKGGLNDVLQNDEIPLTWAFRFSFIHDIARGLHFLHYNKITHGRLKSPNCVIDDRWTVKISDFGLATYREDVEEDKYRSKACRVYRAPELTHLPAAQPTPEADVYAFAIILVEIATRNGPYGEEDIDDLPDHWKPSLPDLQSSGKTSKEYSCPCGDQYIQLIKRCWSDNPFDRPNFEQIKRQIHKINPNKQSPVDMMMTMMEKYSKHLEVMVAERTQDLMAEKQKTDRLLYSMLPKSVADALRLGKPVQAESFESCTIFFSDIVGFTELAGHSTPLEVVTLLNKLYTCFDEIIDRYSVYKVETIGDAYMVVSGVPIRNANHHCKEIANLAIDLVKESEMYVIPHKPYESLRIRVGLHSGPVCAGVVGLKMPRYCLFGDTVNTASRMESTGEAGKIHISDTTYQLLQEYQGFCCQSRGTIPIKGKGDMKTWWLATFPANRLEEVKANILRNDSINEILGCKRKKKKKMKRSRNIYSNCPDLRNTADSALGQKPTQDHCQMDFTIC</sequence>
<evidence type="ECO:0000256" key="2">
    <source>
        <dbReference type="ARBA" id="ARBA00012202"/>
    </source>
</evidence>
<evidence type="ECO:0000256" key="6">
    <source>
        <dbReference type="ARBA" id="ARBA00022989"/>
    </source>
</evidence>
<dbReference type="GeneID" id="106165015"/>
<feature type="domain" description="Guanylate cyclase" evidence="17">
    <location>
        <begin position="656"/>
        <end position="786"/>
    </location>
</feature>
<keyword evidence="6 14" id="KW-1133">Transmembrane helix</keyword>
<evidence type="ECO:0000256" key="5">
    <source>
        <dbReference type="ARBA" id="ARBA00022741"/>
    </source>
</evidence>
<dbReference type="PANTHER" id="PTHR11920:SF507">
    <property type="entry name" value="GUANYLATE CYCLASE"/>
    <property type="match status" value="1"/>
</dbReference>
<dbReference type="InterPro" id="IPR001245">
    <property type="entry name" value="Ser-Thr/Tyr_kinase_cat_dom"/>
</dbReference>
<dbReference type="InterPro" id="IPR001054">
    <property type="entry name" value="A/G_cyclase"/>
</dbReference>
<comment type="subcellular location">
    <subcellularLocation>
        <location evidence="1">Membrane</location>
        <topology evidence="1">Single-pass type I membrane protein</topology>
    </subcellularLocation>
</comment>
<dbReference type="Pfam" id="PF07714">
    <property type="entry name" value="PK_Tyr_Ser-Thr"/>
    <property type="match status" value="1"/>
</dbReference>
<dbReference type="Gene3D" id="1.10.510.10">
    <property type="entry name" value="Transferase(Phosphotransferase) domain 1"/>
    <property type="match status" value="1"/>
</dbReference>
<dbReference type="PANTHER" id="PTHR11920">
    <property type="entry name" value="GUANYLYL CYCLASE"/>
    <property type="match status" value="1"/>
</dbReference>
<dbReference type="GO" id="GO:0004016">
    <property type="term" value="F:adenylate cyclase activity"/>
    <property type="evidence" value="ECO:0007669"/>
    <property type="project" value="TreeGrafter"/>
</dbReference>
<dbReference type="SUPFAM" id="SSF55073">
    <property type="entry name" value="Nucleotide cyclase"/>
    <property type="match status" value="1"/>
</dbReference>
<dbReference type="GO" id="GO:0007168">
    <property type="term" value="P:receptor guanylyl cyclase signaling pathway"/>
    <property type="evidence" value="ECO:0007669"/>
    <property type="project" value="TreeGrafter"/>
</dbReference>
<comment type="catalytic activity">
    <reaction evidence="13">
        <text>GTP = 3',5'-cyclic GMP + diphosphate</text>
        <dbReference type="Rhea" id="RHEA:13665"/>
        <dbReference type="ChEBI" id="CHEBI:33019"/>
        <dbReference type="ChEBI" id="CHEBI:37565"/>
        <dbReference type="ChEBI" id="CHEBI:57746"/>
        <dbReference type="EC" id="4.6.1.2"/>
    </reaction>
</comment>
<evidence type="ECO:0000256" key="15">
    <source>
        <dbReference type="SAM" id="SignalP"/>
    </source>
</evidence>
<feature type="transmembrane region" description="Helical" evidence="14">
    <location>
        <begin position="247"/>
        <end position="270"/>
    </location>
</feature>
<keyword evidence="4 15" id="KW-0732">Signal</keyword>
<organism evidence="18 19">
    <name type="scientific">Lingula anatina</name>
    <name type="common">Brachiopod</name>
    <name type="synonym">Lingula unguis</name>
    <dbReference type="NCBI Taxonomy" id="7574"/>
    <lineage>
        <taxon>Eukaryota</taxon>
        <taxon>Metazoa</taxon>
        <taxon>Spiralia</taxon>
        <taxon>Lophotrochozoa</taxon>
        <taxon>Brachiopoda</taxon>
        <taxon>Linguliformea</taxon>
        <taxon>Lingulata</taxon>
        <taxon>Lingulida</taxon>
        <taxon>Linguloidea</taxon>
        <taxon>Lingulidae</taxon>
        <taxon>Lingula</taxon>
    </lineage>
</organism>
<protein>
    <recommendedName>
        <fullName evidence="2 13">Guanylate cyclase</fullName>
        <ecNumber evidence="2 13">4.6.1.2</ecNumber>
    </recommendedName>
</protein>
<dbReference type="FunFam" id="3.30.70.1230:FF:000019">
    <property type="entry name" value="Guanylate cyclase"/>
    <property type="match status" value="1"/>
</dbReference>
<dbReference type="PROSITE" id="PS00452">
    <property type="entry name" value="GUANYLATE_CYCLASE_1"/>
    <property type="match status" value="1"/>
</dbReference>
<name>A0A1S3ILY7_LINAN</name>
<evidence type="ECO:0000313" key="19">
    <source>
        <dbReference type="RefSeq" id="XP_013398539.1"/>
    </source>
</evidence>
<feature type="signal peptide" evidence="15">
    <location>
        <begin position="1"/>
        <end position="29"/>
    </location>
</feature>
<dbReference type="CDD" id="cd07302">
    <property type="entry name" value="CHD"/>
    <property type="match status" value="1"/>
</dbReference>
<evidence type="ECO:0000256" key="12">
    <source>
        <dbReference type="RuleBase" id="RU000405"/>
    </source>
</evidence>
<dbReference type="GO" id="GO:0004672">
    <property type="term" value="F:protein kinase activity"/>
    <property type="evidence" value="ECO:0007669"/>
    <property type="project" value="InterPro"/>
</dbReference>
<evidence type="ECO:0000256" key="1">
    <source>
        <dbReference type="ARBA" id="ARBA00004479"/>
    </source>
</evidence>
<feature type="domain" description="Protein kinase" evidence="16">
    <location>
        <begin position="319"/>
        <end position="586"/>
    </location>
</feature>
<dbReference type="GO" id="GO:0004383">
    <property type="term" value="F:guanylate cyclase activity"/>
    <property type="evidence" value="ECO:0007669"/>
    <property type="project" value="UniProtKB-EC"/>
</dbReference>
<reference evidence="19" key="1">
    <citation type="submission" date="2025-08" db="UniProtKB">
        <authorList>
            <consortium name="RefSeq"/>
        </authorList>
    </citation>
    <scope>IDENTIFICATION</scope>
    <source>
        <tissue evidence="19">Gonads</tissue>
    </source>
</reference>
<dbReference type="Gene3D" id="3.30.70.1230">
    <property type="entry name" value="Nucleotide cyclase"/>
    <property type="match status" value="1"/>
</dbReference>
<evidence type="ECO:0000256" key="4">
    <source>
        <dbReference type="ARBA" id="ARBA00022729"/>
    </source>
</evidence>
<comment type="similarity">
    <text evidence="12">Belongs to the adenylyl cyclase class-4/guanylyl cyclase family.</text>
</comment>
<evidence type="ECO:0000256" key="8">
    <source>
        <dbReference type="ARBA" id="ARBA00023170"/>
    </source>
</evidence>
<keyword evidence="3 14" id="KW-0812">Transmembrane</keyword>
<dbReference type="SUPFAM" id="SSF56112">
    <property type="entry name" value="Protein kinase-like (PK-like)"/>
    <property type="match status" value="1"/>
</dbReference>
<dbReference type="KEGG" id="lak:106165015"/>
<dbReference type="Pfam" id="PF07701">
    <property type="entry name" value="HNOBA"/>
    <property type="match status" value="1"/>
</dbReference>
<dbReference type="Pfam" id="PF00211">
    <property type="entry name" value="Guanylate_cyc"/>
    <property type="match status" value="1"/>
</dbReference>
<evidence type="ECO:0000256" key="7">
    <source>
        <dbReference type="ARBA" id="ARBA00023136"/>
    </source>
</evidence>
<keyword evidence="7 14" id="KW-0472">Membrane</keyword>
<proteinExistence type="inferred from homology"/>
<dbReference type="SMART" id="SM00044">
    <property type="entry name" value="CYCc"/>
    <property type="match status" value="1"/>
</dbReference>
<keyword evidence="11 13" id="KW-0141">cGMP biosynthesis</keyword>
<dbReference type="InterPro" id="IPR029787">
    <property type="entry name" value="Nucleotide_cyclase"/>
</dbReference>
<evidence type="ECO:0000256" key="10">
    <source>
        <dbReference type="ARBA" id="ARBA00023239"/>
    </source>
</evidence>
<dbReference type="Proteomes" id="UP000085678">
    <property type="component" value="Unplaced"/>
</dbReference>
<dbReference type="InterPro" id="IPR050401">
    <property type="entry name" value="Cyclic_nucleotide_synthase"/>
</dbReference>
<dbReference type="AlphaFoldDB" id="A0A1S3ILY7"/>
<gene>
    <name evidence="19" type="primary">LOC106165015</name>
</gene>
<evidence type="ECO:0000256" key="13">
    <source>
        <dbReference type="RuleBase" id="RU003431"/>
    </source>
</evidence>
<dbReference type="STRING" id="7574.A0A1S3ILY7"/>
<dbReference type="RefSeq" id="XP_013398539.1">
    <property type="nucleotide sequence ID" value="XM_013543085.1"/>
</dbReference>
<evidence type="ECO:0000313" key="18">
    <source>
        <dbReference type="Proteomes" id="UP000085678"/>
    </source>
</evidence>
<dbReference type="OrthoDB" id="1890790at2759"/>
<keyword evidence="9" id="KW-0325">Glycoprotein</keyword>
<dbReference type="GO" id="GO:0035556">
    <property type="term" value="P:intracellular signal transduction"/>
    <property type="evidence" value="ECO:0007669"/>
    <property type="project" value="InterPro"/>
</dbReference>
<evidence type="ECO:0000256" key="14">
    <source>
        <dbReference type="SAM" id="Phobius"/>
    </source>
</evidence>
<evidence type="ECO:0000259" key="17">
    <source>
        <dbReference type="PROSITE" id="PS50125"/>
    </source>
</evidence>
<dbReference type="PROSITE" id="PS50011">
    <property type="entry name" value="PROTEIN_KINASE_DOM"/>
    <property type="match status" value="1"/>
</dbReference>
<dbReference type="PROSITE" id="PS50125">
    <property type="entry name" value="GUANYLATE_CYCLASE_2"/>
    <property type="match status" value="1"/>
</dbReference>
<dbReference type="InterPro" id="IPR011009">
    <property type="entry name" value="Kinase-like_dom_sf"/>
</dbReference>
<dbReference type="InterPro" id="IPR011645">
    <property type="entry name" value="HNOB_dom_associated"/>
</dbReference>
<dbReference type="InterPro" id="IPR018297">
    <property type="entry name" value="A/G_cyclase_CS"/>
</dbReference>
<accession>A0A1S3ILY7</accession>
<dbReference type="GO" id="GO:0001653">
    <property type="term" value="F:peptide receptor activity"/>
    <property type="evidence" value="ECO:0007669"/>
    <property type="project" value="TreeGrafter"/>
</dbReference>
<keyword evidence="5" id="KW-0547">Nucleotide-binding</keyword>
<keyword evidence="18" id="KW-1185">Reference proteome</keyword>
<dbReference type="InterPro" id="IPR000719">
    <property type="entry name" value="Prot_kinase_dom"/>
</dbReference>
<feature type="chain" id="PRO_5010353370" description="Guanylate cyclase" evidence="15">
    <location>
        <begin position="30"/>
        <end position="903"/>
    </location>
</feature>
<evidence type="ECO:0000256" key="3">
    <source>
        <dbReference type="ARBA" id="ARBA00022692"/>
    </source>
</evidence>